<dbReference type="GO" id="GO:0006915">
    <property type="term" value="P:apoptotic process"/>
    <property type="evidence" value="ECO:0007669"/>
    <property type="project" value="UniProtKB-UniRule"/>
</dbReference>
<dbReference type="PROSITE" id="PS51135">
    <property type="entry name" value="CIDE_N"/>
    <property type="match status" value="1"/>
</dbReference>
<dbReference type="SUPFAM" id="SSF54277">
    <property type="entry name" value="CAD &amp; PB1 domains"/>
    <property type="match status" value="1"/>
</dbReference>
<keyword evidence="1 2" id="KW-0053">Apoptosis</keyword>
<dbReference type="Pfam" id="PF02017">
    <property type="entry name" value="CIDE-N"/>
    <property type="match status" value="1"/>
</dbReference>
<evidence type="ECO:0000256" key="3">
    <source>
        <dbReference type="SAM" id="MobiDB-lite"/>
    </source>
</evidence>
<evidence type="ECO:0000259" key="4">
    <source>
        <dbReference type="PROSITE" id="PS51135"/>
    </source>
</evidence>
<protein>
    <submittedName>
        <fullName evidence="5">(northern house mosquito) hypothetical protein</fullName>
    </submittedName>
</protein>
<dbReference type="EMBL" id="HBUE01050949">
    <property type="protein sequence ID" value="CAG6464389.1"/>
    <property type="molecule type" value="Transcribed_RNA"/>
</dbReference>
<organism evidence="5">
    <name type="scientific">Culex pipiens</name>
    <name type="common">House mosquito</name>
    <dbReference type="NCBI Taxonomy" id="7175"/>
    <lineage>
        <taxon>Eukaryota</taxon>
        <taxon>Metazoa</taxon>
        <taxon>Ecdysozoa</taxon>
        <taxon>Arthropoda</taxon>
        <taxon>Hexapoda</taxon>
        <taxon>Insecta</taxon>
        <taxon>Pterygota</taxon>
        <taxon>Neoptera</taxon>
        <taxon>Endopterygota</taxon>
        <taxon>Diptera</taxon>
        <taxon>Nematocera</taxon>
        <taxon>Culicoidea</taxon>
        <taxon>Culicidae</taxon>
        <taxon>Culicinae</taxon>
        <taxon>Culicini</taxon>
        <taxon>Culex</taxon>
        <taxon>Culex</taxon>
    </lineage>
</organism>
<evidence type="ECO:0000256" key="2">
    <source>
        <dbReference type="PROSITE-ProRule" id="PRU00447"/>
    </source>
</evidence>
<evidence type="ECO:0000256" key="1">
    <source>
        <dbReference type="ARBA" id="ARBA00022703"/>
    </source>
</evidence>
<sequence>MFFTNTQFHCTKLTLSYIMAMLIRICDVNRRTSMIKAVPTYNNLKAKGNQYFNIIVDRVVLESDGTAIIEDEVVEICAKINSVFMLLSSEQSWVGRNEIIQIYETHQVETVENEPSPLAVPDETTEFIVENNPLPSTSVLPDEPTLQISTPKRKLTELEADDSLLDNIEMENNSNNNDSTKEVQTATTTTEDKNDASVVYQLATFKVDWNAISDDILQQLVECNKNKLNLQQNTYNRLTIQIVEQIRKISSKIPFKLFSRVALLATKKYPILQDTDDDGNLIGEGSLSFADKMRQSNNYIERVLRTKKTPSVPKGKSIAGVDISYQKSGNSFCSKNDLAALKRSSSNNLSEELLNSTSSFIRYKLDNTELKTLVKELPIIRSSKLLNYHFIAATQIDPSIFTTHFTEKREKLIKVTRKNRKQRESETLTDTEVFIRISNYLNEKFESMFMTFQVKNNNNKKGKAHILVKANANCIPYFCLLGIVQF</sequence>
<proteinExistence type="predicted"/>
<evidence type="ECO:0000313" key="5">
    <source>
        <dbReference type="EMBL" id="CAG6464389.1"/>
    </source>
</evidence>
<accession>A0A8D8AY89</accession>
<dbReference type="Gene3D" id="3.10.20.10">
    <property type="match status" value="1"/>
</dbReference>
<feature type="region of interest" description="Disordered" evidence="3">
    <location>
        <begin position="170"/>
        <end position="189"/>
    </location>
</feature>
<dbReference type="InterPro" id="IPR003508">
    <property type="entry name" value="CIDE-N_dom"/>
</dbReference>
<dbReference type="AlphaFoldDB" id="A0A8D8AY89"/>
<name>A0A8D8AY89_CULPI</name>
<feature type="domain" description="CIDE-N" evidence="4">
    <location>
        <begin position="19"/>
        <end position="95"/>
    </location>
</feature>
<reference evidence="5" key="1">
    <citation type="submission" date="2021-05" db="EMBL/GenBank/DDBJ databases">
        <authorList>
            <person name="Alioto T."/>
            <person name="Alioto T."/>
            <person name="Gomez Garrido J."/>
        </authorList>
    </citation>
    <scope>NUCLEOTIDE SEQUENCE</scope>
</reference>